<dbReference type="Proteomes" id="UP000234271">
    <property type="component" value="Chromosome"/>
</dbReference>
<dbReference type="KEGG" id="blep:AL038_09835"/>
<feature type="region of interest" description="Disordered" evidence="1">
    <location>
        <begin position="67"/>
        <end position="87"/>
    </location>
</feature>
<evidence type="ECO:0000313" key="2">
    <source>
        <dbReference type="EMBL" id="AUI69770.1"/>
    </source>
</evidence>
<dbReference type="EMBL" id="CP018889">
    <property type="protein sequence ID" value="AUI69770.1"/>
    <property type="molecule type" value="Genomic_DNA"/>
</dbReference>
<dbReference type="OrthoDB" id="5296580at2"/>
<proteinExistence type="predicted"/>
<dbReference type="InterPro" id="IPR007446">
    <property type="entry name" value="PilP"/>
</dbReference>
<accession>A0A2N9YGY5</accession>
<sequence>MRLLTYTVSCLFFTLLLTACSDRGMADLEAEIGRIKARDNPQVEPIPEFKLVPSHFYEVDNKRSPFERWDDSAQGSEDGNNTGPVVIDCPKPDPFRVRVGLESSPLDALKLVGILEDATGTTWGLIMSPEGLITRVQTGDYMGQNSGLITSITDREIELLELHPDPALPGCWKEQQTKLAMPEEQ</sequence>
<dbReference type="PROSITE" id="PS51257">
    <property type="entry name" value="PROKAR_LIPOPROTEIN"/>
    <property type="match status" value="1"/>
</dbReference>
<dbReference type="PIRSF" id="PIRSF016481">
    <property type="entry name" value="Pilus_assembly_PilP"/>
    <property type="match status" value="1"/>
</dbReference>
<feature type="compositionally biased region" description="Polar residues" evidence="1">
    <location>
        <begin position="73"/>
        <end position="83"/>
    </location>
</feature>
<dbReference type="Gene3D" id="2.30.30.830">
    <property type="match status" value="1"/>
</dbReference>
<evidence type="ECO:0000313" key="3">
    <source>
        <dbReference type="Proteomes" id="UP000234271"/>
    </source>
</evidence>
<gene>
    <name evidence="2" type="ORF">BLE401_14445</name>
</gene>
<reference evidence="3" key="1">
    <citation type="submission" date="2016-12" db="EMBL/GenBank/DDBJ databases">
        <title>Complete Genome Sequence of Beggiatoa leptomitiformis D-401.</title>
        <authorList>
            <person name="Fomenkov A."/>
            <person name="Vincze T."/>
            <person name="Grabovich M."/>
            <person name="Anton B.P."/>
            <person name="Dubinina G."/>
            <person name="Orlova M."/>
            <person name="Belousova E."/>
            <person name="Roberts R.J."/>
        </authorList>
    </citation>
    <scope>NUCLEOTIDE SEQUENCE [LARGE SCALE GENOMIC DNA]</scope>
    <source>
        <strain evidence="3">D-401</strain>
    </source>
</reference>
<keyword evidence="3" id="KW-1185">Reference proteome</keyword>
<protein>
    <submittedName>
        <fullName evidence="2">Pilus assembly protein PilP</fullName>
    </submittedName>
</protein>
<organism evidence="2 3">
    <name type="scientific">Beggiatoa leptomitoformis</name>
    <dbReference type="NCBI Taxonomy" id="288004"/>
    <lineage>
        <taxon>Bacteria</taxon>
        <taxon>Pseudomonadati</taxon>
        <taxon>Pseudomonadota</taxon>
        <taxon>Gammaproteobacteria</taxon>
        <taxon>Thiotrichales</taxon>
        <taxon>Thiotrichaceae</taxon>
        <taxon>Beggiatoa</taxon>
    </lineage>
</organism>
<dbReference type="STRING" id="288004.AL038_09835"/>
<evidence type="ECO:0000256" key="1">
    <source>
        <dbReference type="SAM" id="MobiDB-lite"/>
    </source>
</evidence>
<dbReference type="AlphaFoldDB" id="A0A2N9YGY5"/>
<name>A0A2N9YGY5_9GAMM</name>
<dbReference type="Pfam" id="PF04351">
    <property type="entry name" value="PilP"/>
    <property type="match status" value="1"/>
</dbReference>
<dbReference type="RefSeq" id="WP_062152368.1">
    <property type="nucleotide sequence ID" value="NZ_CP012373.2"/>
</dbReference>